<dbReference type="PROSITE" id="PS50109">
    <property type="entry name" value="HIS_KIN"/>
    <property type="match status" value="1"/>
</dbReference>
<accession>A0ABU2ZMF1</accession>
<gene>
    <name evidence="6" type="ORF">RM552_02970</name>
</gene>
<comment type="catalytic activity">
    <reaction evidence="1">
        <text>ATP + protein L-histidine = ADP + protein N-phospho-L-histidine.</text>
        <dbReference type="EC" id="2.7.13.3"/>
    </reaction>
</comment>
<keyword evidence="6" id="KW-0067">ATP-binding</keyword>
<keyword evidence="7" id="KW-1185">Reference proteome</keyword>
<dbReference type="Pfam" id="PF02518">
    <property type="entry name" value="HATPase_c"/>
    <property type="match status" value="1"/>
</dbReference>
<protein>
    <recommendedName>
        <fullName evidence="2">histidine kinase</fullName>
        <ecNumber evidence="2">2.7.13.3</ecNumber>
    </recommendedName>
</protein>
<dbReference type="Gene3D" id="3.30.565.10">
    <property type="entry name" value="Histidine kinase-like ATPase, C-terminal domain"/>
    <property type="match status" value="1"/>
</dbReference>
<evidence type="ECO:0000313" key="6">
    <source>
        <dbReference type="EMBL" id="MDT0593806.1"/>
    </source>
</evidence>
<dbReference type="InterPro" id="IPR004358">
    <property type="entry name" value="Sig_transdc_His_kin-like_C"/>
</dbReference>
<dbReference type="InterPro" id="IPR005467">
    <property type="entry name" value="His_kinase_dom"/>
</dbReference>
<dbReference type="InterPro" id="IPR036097">
    <property type="entry name" value="HisK_dim/P_sf"/>
</dbReference>
<dbReference type="InterPro" id="IPR000014">
    <property type="entry name" value="PAS"/>
</dbReference>
<dbReference type="SMART" id="SM00387">
    <property type="entry name" value="HATPase_c"/>
    <property type="match status" value="1"/>
</dbReference>
<proteinExistence type="predicted"/>
<evidence type="ECO:0000256" key="1">
    <source>
        <dbReference type="ARBA" id="ARBA00000085"/>
    </source>
</evidence>
<feature type="domain" description="PAS" evidence="5">
    <location>
        <begin position="48"/>
        <end position="84"/>
    </location>
</feature>
<keyword evidence="6" id="KW-0547">Nucleotide-binding</keyword>
<dbReference type="SUPFAM" id="SSF55874">
    <property type="entry name" value="ATPase domain of HSP90 chaperone/DNA topoisomerase II/histidine kinase"/>
    <property type="match status" value="1"/>
</dbReference>
<dbReference type="Pfam" id="PF00512">
    <property type="entry name" value="HisKA"/>
    <property type="match status" value="1"/>
</dbReference>
<dbReference type="InterPro" id="IPR036890">
    <property type="entry name" value="HATPase_C_sf"/>
</dbReference>
<dbReference type="InterPro" id="IPR003661">
    <property type="entry name" value="HisK_dim/P_dom"/>
</dbReference>
<sequence>MILSSSPKQTAPSLSKSELSANVVGDFAYDDTFNNGRPIYLNSSDIDNDSRFFHLISVLPAGVLVVDKMGRVSLANQQAIHLLGEPLKGNLWRDVINRVFAPQADDGHEVSMRNGKRVKIDICPLSIEKGQLIVITDLTETRQLQSRVGHMQRLSSLGKMVASLAHQVRTPLSSALLYAENLKSMSLRDDLANRFSEKLTHRLKELESQVNDMLLFAKSSDQQIVSTLLTQDIQDKSIAQVDAQLKQENITLTVSNEIVDSAILGNLTAICGAIANLLMNASHAMAETSSKKPHIQLLTRKANIKNVDYAVISVIDNGPGLEQDKINKLFEPFFTTKSQGTGLGLSVVNTVAKSHKGFVKCGNNEIEGAYFSLYLPLSNSNISNTQKNSETGVAHE</sequence>
<dbReference type="EMBL" id="JAVRHX010000001">
    <property type="protein sequence ID" value="MDT0593806.1"/>
    <property type="molecule type" value="Genomic_DNA"/>
</dbReference>
<evidence type="ECO:0000256" key="3">
    <source>
        <dbReference type="ARBA" id="ARBA00022553"/>
    </source>
</evidence>
<organism evidence="6 7">
    <name type="scientific">Glaciecola petra</name>
    <dbReference type="NCBI Taxonomy" id="3075602"/>
    <lineage>
        <taxon>Bacteria</taxon>
        <taxon>Pseudomonadati</taxon>
        <taxon>Pseudomonadota</taxon>
        <taxon>Gammaproteobacteria</taxon>
        <taxon>Alteromonadales</taxon>
        <taxon>Alteromonadaceae</taxon>
        <taxon>Glaciecola</taxon>
    </lineage>
</organism>
<dbReference type="RefSeq" id="WP_311367303.1">
    <property type="nucleotide sequence ID" value="NZ_JAVRHX010000001.1"/>
</dbReference>
<dbReference type="Gene3D" id="1.10.287.130">
    <property type="match status" value="1"/>
</dbReference>
<reference evidence="6 7" key="1">
    <citation type="submission" date="2023-09" db="EMBL/GenBank/DDBJ databases">
        <authorList>
            <person name="Rey-Velasco X."/>
        </authorList>
    </citation>
    <scope>NUCLEOTIDE SEQUENCE [LARGE SCALE GENOMIC DNA]</scope>
    <source>
        <strain evidence="6 7">P117</strain>
    </source>
</reference>
<evidence type="ECO:0000313" key="7">
    <source>
        <dbReference type="Proteomes" id="UP001253545"/>
    </source>
</evidence>
<feature type="domain" description="Histidine kinase" evidence="4">
    <location>
        <begin position="163"/>
        <end position="379"/>
    </location>
</feature>
<evidence type="ECO:0000259" key="4">
    <source>
        <dbReference type="PROSITE" id="PS50109"/>
    </source>
</evidence>
<dbReference type="GO" id="GO:0005524">
    <property type="term" value="F:ATP binding"/>
    <property type="evidence" value="ECO:0007669"/>
    <property type="project" value="UniProtKB-KW"/>
</dbReference>
<name>A0ABU2ZMF1_9ALTE</name>
<dbReference type="SUPFAM" id="SSF47384">
    <property type="entry name" value="Homodimeric domain of signal transducing histidine kinase"/>
    <property type="match status" value="1"/>
</dbReference>
<dbReference type="Pfam" id="PF13188">
    <property type="entry name" value="PAS_8"/>
    <property type="match status" value="1"/>
</dbReference>
<dbReference type="Proteomes" id="UP001253545">
    <property type="component" value="Unassembled WGS sequence"/>
</dbReference>
<evidence type="ECO:0000256" key="2">
    <source>
        <dbReference type="ARBA" id="ARBA00012438"/>
    </source>
</evidence>
<comment type="caution">
    <text evidence="6">The sequence shown here is derived from an EMBL/GenBank/DDBJ whole genome shotgun (WGS) entry which is preliminary data.</text>
</comment>
<evidence type="ECO:0000259" key="5">
    <source>
        <dbReference type="PROSITE" id="PS50112"/>
    </source>
</evidence>
<dbReference type="InterPro" id="IPR003594">
    <property type="entry name" value="HATPase_dom"/>
</dbReference>
<dbReference type="CDD" id="cd00130">
    <property type="entry name" value="PAS"/>
    <property type="match status" value="1"/>
</dbReference>
<dbReference type="SMART" id="SM00388">
    <property type="entry name" value="HisKA"/>
    <property type="match status" value="1"/>
</dbReference>
<dbReference type="PRINTS" id="PR00344">
    <property type="entry name" value="BCTRLSENSOR"/>
</dbReference>
<dbReference type="PROSITE" id="PS50112">
    <property type="entry name" value="PAS"/>
    <property type="match status" value="1"/>
</dbReference>
<dbReference type="CDD" id="cd00082">
    <property type="entry name" value="HisKA"/>
    <property type="match status" value="1"/>
</dbReference>
<keyword evidence="3" id="KW-0597">Phosphoprotein</keyword>
<dbReference type="PANTHER" id="PTHR43065">
    <property type="entry name" value="SENSOR HISTIDINE KINASE"/>
    <property type="match status" value="1"/>
</dbReference>
<dbReference type="PANTHER" id="PTHR43065:SF29">
    <property type="entry name" value="SENSOR PROTEIN KINASE FLES"/>
    <property type="match status" value="1"/>
</dbReference>
<dbReference type="EC" id="2.7.13.3" evidence="2"/>